<feature type="compositionally biased region" description="Basic and acidic residues" evidence="3">
    <location>
        <begin position="294"/>
        <end position="307"/>
    </location>
</feature>
<reference evidence="5 6" key="1">
    <citation type="submission" date="2023-11" db="EMBL/GenBank/DDBJ databases">
        <title>An acidophilic fungus is an integral part of prey digestion in a carnivorous sundew plant.</title>
        <authorList>
            <person name="Tsai I.J."/>
        </authorList>
    </citation>
    <scope>NUCLEOTIDE SEQUENCE [LARGE SCALE GENOMIC DNA]</scope>
    <source>
        <strain evidence="5">169a</strain>
    </source>
</reference>
<evidence type="ECO:0000259" key="4">
    <source>
        <dbReference type="PROSITE" id="PS51471"/>
    </source>
</evidence>
<evidence type="ECO:0000313" key="5">
    <source>
        <dbReference type="EMBL" id="WPG97331.1"/>
    </source>
</evidence>
<feature type="domain" description="Fe2OG dioxygenase" evidence="4">
    <location>
        <begin position="162"/>
        <end position="254"/>
    </location>
</feature>
<dbReference type="SUPFAM" id="SSF51197">
    <property type="entry name" value="Clavaminate synthase-like"/>
    <property type="match status" value="1"/>
</dbReference>
<proteinExistence type="inferred from homology"/>
<dbReference type="Gene3D" id="2.60.120.330">
    <property type="entry name" value="B-lactam Antibiotic, Isopenicillin N Synthase, Chain"/>
    <property type="match status" value="1"/>
</dbReference>
<comment type="similarity">
    <text evidence="1 2">Belongs to the iron/ascorbate-dependent oxidoreductase family.</text>
</comment>
<evidence type="ECO:0000256" key="3">
    <source>
        <dbReference type="SAM" id="MobiDB-lite"/>
    </source>
</evidence>
<keyword evidence="2" id="KW-0479">Metal-binding</keyword>
<keyword evidence="6" id="KW-1185">Reference proteome</keyword>
<dbReference type="AlphaFoldDB" id="A0AAQ3M2P8"/>
<dbReference type="PROSITE" id="PS51471">
    <property type="entry name" value="FE2OG_OXY"/>
    <property type="match status" value="1"/>
</dbReference>
<sequence length="316" mass="34762">MYATPSLLSSSMVHNETSYEPPAGPPPLLAPDEIRHLAFQGWLPVTLPHELLQTLDALSQAAGLFFDQSPEVKCRLYPASNGTENGFYQVECEKEYLTFRHHVHPDSVLEHHASEAWQSIGAFLHRMLCDLSRAGSYSLSAWPKLLDGALEMAADATRLQDTPTLMRLFRYYPTSGFAASHVDLGLLTLCIGSGQGLQVLDRTLTPPQFIDAEGAVVVVGDTLRSLMRNQVRAGAHRVVENPHGRSSIIFALRPCLSHDIDLASFGGCGTANANEVYVSVKGNKYNINATKDIREKQQQAQREKKSISDATRFSSV</sequence>
<feature type="region of interest" description="Disordered" evidence="3">
    <location>
        <begin position="1"/>
        <end position="27"/>
    </location>
</feature>
<dbReference type="PANTHER" id="PTHR47990">
    <property type="entry name" value="2-OXOGLUTARATE (2OG) AND FE(II)-DEPENDENT OXYGENASE SUPERFAMILY PROTEIN-RELATED"/>
    <property type="match status" value="1"/>
</dbReference>
<dbReference type="GO" id="GO:0046872">
    <property type="term" value="F:metal ion binding"/>
    <property type="evidence" value="ECO:0007669"/>
    <property type="project" value="UniProtKB-KW"/>
</dbReference>
<keyword evidence="2" id="KW-0408">Iron</keyword>
<keyword evidence="2" id="KW-0560">Oxidoreductase</keyword>
<dbReference type="EMBL" id="CP138580">
    <property type="protein sequence ID" value="WPG97331.1"/>
    <property type="molecule type" value="Genomic_DNA"/>
</dbReference>
<dbReference type="GO" id="GO:0016491">
    <property type="term" value="F:oxidoreductase activity"/>
    <property type="evidence" value="ECO:0007669"/>
    <property type="project" value="UniProtKB-KW"/>
</dbReference>
<dbReference type="InterPro" id="IPR027443">
    <property type="entry name" value="IPNS-like_sf"/>
</dbReference>
<gene>
    <name evidence="5" type="ORF">R9X50_00010500</name>
</gene>
<dbReference type="InterPro" id="IPR050231">
    <property type="entry name" value="Iron_ascorbate_oxido_reductase"/>
</dbReference>
<dbReference type="InterPro" id="IPR005123">
    <property type="entry name" value="Oxoglu/Fe-dep_dioxygenase_dom"/>
</dbReference>
<accession>A0AAQ3M2P8</accession>
<feature type="region of interest" description="Disordered" evidence="3">
    <location>
        <begin position="294"/>
        <end position="316"/>
    </location>
</feature>
<evidence type="ECO:0000313" key="6">
    <source>
        <dbReference type="Proteomes" id="UP001303373"/>
    </source>
</evidence>
<dbReference type="Proteomes" id="UP001303373">
    <property type="component" value="Chromosome 1"/>
</dbReference>
<feature type="compositionally biased region" description="Polar residues" evidence="3">
    <location>
        <begin position="1"/>
        <end position="18"/>
    </location>
</feature>
<evidence type="ECO:0000256" key="1">
    <source>
        <dbReference type="ARBA" id="ARBA00008056"/>
    </source>
</evidence>
<protein>
    <recommendedName>
        <fullName evidence="4">Fe2OG dioxygenase domain-containing protein</fullName>
    </recommendedName>
</protein>
<organism evidence="5 6">
    <name type="scientific">Acrodontium crateriforme</name>
    <dbReference type="NCBI Taxonomy" id="150365"/>
    <lineage>
        <taxon>Eukaryota</taxon>
        <taxon>Fungi</taxon>
        <taxon>Dikarya</taxon>
        <taxon>Ascomycota</taxon>
        <taxon>Pezizomycotina</taxon>
        <taxon>Dothideomycetes</taxon>
        <taxon>Dothideomycetidae</taxon>
        <taxon>Mycosphaerellales</taxon>
        <taxon>Teratosphaeriaceae</taxon>
        <taxon>Acrodontium</taxon>
    </lineage>
</organism>
<evidence type="ECO:0000256" key="2">
    <source>
        <dbReference type="RuleBase" id="RU003682"/>
    </source>
</evidence>
<name>A0AAQ3M2P8_9PEZI</name>